<dbReference type="Gene3D" id="3.40.50.150">
    <property type="entry name" value="Vaccinia Virus protein VP39"/>
    <property type="match status" value="1"/>
</dbReference>
<dbReference type="OrthoDB" id="9767938at2"/>
<dbReference type="EMBL" id="CP012159">
    <property type="protein sequence ID" value="AKT41218.1"/>
    <property type="molecule type" value="Genomic_DNA"/>
</dbReference>
<dbReference type="Proteomes" id="UP000067626">
    <property type="component" value="Chromosome"/>
</dbReference>
<proteinExistence type="predicted"/>
<dbReference type="NCBIfam" id="TIGR04543">
    <property type="entry name" value="ketoArg_3Met"/>
    <property type="match status" value="1"/>
</dbReference>
<evidence type="ECO:0000313" key="2">
    <source>
        <dbReference type="EMBL" id="AKT41218.1"/>
    </source>
</evidence>
<dbReference type="Pfam" id="PF13649">
    <property type="entry name" value="Methyltransf_25"/>
    <property type="match status" value="1"/>
</dbReference>
<dbReference type="InterPro" id="IPR036390">
    <property type="entry name" value="WH_DNA-bd_sf"/>
</dbReference>
<feature type="domain" description="Methyltransferase" evidence="1">
    <location>
        <begin position="160"/>
        <end position="239"/>
    </location>
</feature>
<reference evidence="2 3" key="1">
    <citation type="submission" date="2015-07" db="EMBL/GenBank/DDBJ databases">
        <title>Genome analysis of myxobacterium Chondromyces crocatus Cm c5 reveals a high potential for natural compound synthesis and the genetic basis for the loss of fruiting body formation.</title>
        <authorList>
            <person name="Zaburannyi N."/>
            <person name="Bunk B."/>
            <person name="Maier J."/>
            <person name="Overmann J."/>
            <person name="Mueller R."/>
        </authorList>
    </citation>
    <scope>NUCLEOTIDE SEQUENCE [LARGE SCALE GENOMIC DNA]</scope>
    <source>
        <strain evidence="2 3">Cm c5</strain>
    </source>
</reference>
<dbReference type="SUPFAM" id="SSF53335">
    <property type="entry name" value="S-adenosyl-L-methionine-dependent methyltransferases"/>
    <property type="match status" value="1"/>
</dbReference>
<protein>
    <recommendedName>
        <fullName evidence="1">Methyltransferase domain-containing protein</fullName>
    </recommendedName>
</protein>
<name>A0A0K1EKT5_CHOCO</name>
<dbReference type="InterPro" id="IPR041698">
    <property type="entry name" value="Methyltransf_25"/>
</dbReference>
<sequence length="346" mass="38899">MSLTESFEARLIEGIQPLRQYVLSINIYHLFETGLFDLLLAEGGLAIEAIAERKAMEPDRLRVFLGYLRNEGYLSEVDGKFSLADKARKIEEFRPWYTMFVGGYDETYMQIGEKLSRGSGWASRNLAQVGNGSCGISRHDAIPLTRKLMAKVPGRCTRLLDMGCGNGRYLVEFCEALPEIQQAWGVEPSAESCREAEQMIARHGLQDRVHIVNASAGAFLHAPSSFEPDFVVLGFVLHEILGQEGPAGVRAFLTQMVERFPHLHLIIIEVDQQLDSPQLMQHGLGLAYYNPYYLAHPFTQQRLETPSFWEGVFAECDLEVVAKEFTDPEVDSTGMEVGYLLRKRGS</sequence>
<dbReference type="AlphaFoldDB" id="A0A0K1EKT5"/>
<gene>
    <name evidence="2" type="ORF">CMC5_053790</name>
</gene>
<dbReference type="CDD" id="cd02440">
    <property type="entry name" value="AdoMet_MTases"/>
    <property type="match status" value="1"/>
</dbReference>
<dbReference type="InterPro" id="IPR029063">
    <property type="entry name" value="SAM-dependent_MTases_sf"/>
</dbReference>
<dbReference type="InterPro" id="IPR030899">
    <property type="entry name" value="MrsA"/>
</dbReference>
<accession>A0A0K1EKT5</accession>
<organism evidence="2 3">
    <name type="scientific">Chondromyces crocatus</name>
    <dbReference type="NCBI Taxonomy" id="52"/>
    <lineage>
        <taxon>Bacteria</taxon>
        <taxon>Pseudomonadati</taxon>
        <taxon>Myxococcota</taxon>
        <taxon>Polyangia</taxon>
        <taxon>Polyangiales</taxon>
        <taxon>Polyangiaceae</taxon>
        <taxon>Chondromyces</taxon>
    </lineage>
</organism>
<dbReference type="Gene3D" id="1.10.10.10">
    <property type="entry name" value="Winged helix-like DNA-binding domain superfamily/Winged helix DNA-binding domain"/>
    <property type="match status" value="1"/>
</dbReference>
<evidence type="ECO:0000259" key="1">
    <source>
        <dbReference type="Pfam" id="PF13649"/>
    </source>
</evidence>
<dbReference type="InterPro" id="IPR036388">
    <property type="entry name" value="WH-like_DNA-bd_sf"/>
</dbReference>
<dbReference type="SUPFAM" id="SSF46785">
    <property type="entry name" value="Winged helix' DNA-binding domain"/>
    <property type="match status" value="1"/>
</dbReference>
<evidence type="ECO:0000313" key="3">
    <source>
        <dbReference type="Proteomes" id="UP000067626"/>
    </source>
</evidence>
<keyword evidence="3" id="KW-1185">Reference proteome</keyword>
<dbReference type="STRING" id="52.CMC5_053790"/>
<dbReference type="KEGG" id="ccro:CMC5_053790"/>